<dbReference type="AlphaFoldDB" id="A0A7L0H8P8"/>
<dbReference type="GO" id="GO:1990498">
    <property type="term" value="C:mitotic spindle microtubule"/>
    <property type="evidence" value="ECO:0007669"/>
    <property type="project" value="TreeGrafter"/>
</dbReference>
<protein>
    <submittedName>
        <fullName evidence="1">HAUS6 protein</fullName>
    </submittedName>
</protein>
<proteinExistence type="predicted"/>
<dbReference type="InterPro" id="IPR026797">
    <property type="entry name" value="HAUS_6"/>
</dbReference>
<dbReference type="GO" id="GO:0051225">
    <property type="term" value="P:spindle assembly"/>
    <property type="evidence" value="ECO:0007669"/>
    <property type="project" value="InterPro"/>
</dbReference>
<dbReference type="GO" id="GO:0070652">
    <property type="term" value="C:HAUS complex"/>
    <property type="evidence" value="ECO:0007669"/>
    <property type="project" value="InterPro"/>
</dbReference>
<accession>A0A7L0H8P8</accession>
<evidence type="ECO:0000313" key="1">
    <source>
        <dbReference type="EMBL" id="NXK16324.1"/>
    </source>
</evidence>
<gene>
    <name evidence="1" type="primary">Haus6</name>
    <name evidence="1" type="ORF">AREINT_R15164</name>
</gene>
<sequence>ACRIKQNDQNKNDRTERIQKVRSMWTLIMETITSLTKEKEAVDYVLQGCVGQYVLDGASVVFRIPQLLANRVENDIHKHWSGNVYEAGKLNFLTVIQLLNEALRTLRDEICQSQLTPQLGYIKDINVKCTQALKNLQSIRLNLNQQHYVSRSESISREQEDWEAKWKNFLGLCPFNLMLKQNPVSNVQFI</sequence>
<comment type="caution">
    <text evidence="1">The sequence shown here is derived from an EMBL/GenBank/DDBJ whole genome shotgun (WGS) entry which is preliminary data.</text>
</comment>
<dbReference type="Proteomes" id="UP000541811">
    <property type="component" value="Unassembled WGS sequence"/>
</dbReference>
<dbReference type="PANTHER" id="PTHR16151:SF2">
    <property type="entry name" value="HAUS AUGMIN-LIKE COMPLEX SUBUNIT 6"/>
    <property type="match status" value="1"/>
</dbReference>
<keyword evidence="2" id="KW-1185">Reference proteome</keyword>
<reference evidence="1 2" key="1">
    <citation type="submission" date="2019-09" db="EMBL/GenBank/DDBJ databases">
        <title>Bird 10,000 Genomes (B10K) Project - Family phase.</title>
        <authorList>
            <person name="Zhang G."/>
        </authorList>
    </citation>
    <scope>NUCLEOTIDE SEQUENCE [LARGE SCALE GENOMIC DNA]</scope>
    <source>
        <strain evidence="1">B10K-DU-005-73</strain>
        <tissue evidence="1">Liver</tissue>
    </source>
</reference>
<feature type="non-terminal residue" evidence="1">
    <location>
        <position position="1"/>
    </location>
</feature>
<name>A0A7L0H8P8_AREIN</name>
<organism evidence="1 2">
    <name type="scientific">Arenaria interpres</name>
    <name type="common">Ruddy turnstone</name>
    <name type="synonym">Tringa interpres</name>
    <dbReference type="NCBI Taxonomy" id="54971"/>
    <lineage>
        <taxon>Eukaryota</taxon>
        <taxon>Metazoa</taxon>
        <taxon>Chordata</taxon>
        <taxon>Craniata</taxon>
        <taxon>Vertebrata</taxon>
        <taxon>Euteleostomi</taxon>
        <taxon>Archelosauria</taxon>
        <taxon>Archosauria</taxon>
        <taxon>Dinosauria</taxon>
        <taxon>Saurischia</taxon>
        <taxon>Theropoda</taxon>
        <taxon>Coelurosauria</taxon>
        <taxon>Aves</taxon>
        <taxon>Neognathae</taxon>
        <taxon>Neoaves</taxon>
        <taxon>Charadriiformes</taxon>
        <taxon>Scolopacidae</taxon>
        <taxon>Arenaria</taxon>
    </lineage>
</organism>
<dbReference type="PANTHER" id="PTHR16151">
    <property type="entry name" value="HAUS AUGMIN-LIKE COMPLEX SUBUNIT 6"/>
    <property type="match status" value="1"/>
</dbReference>
<dbReference type="GO" id="GO:0008017">
    <property type="term" value="F:microtubule binding"/>
    <property type="evidence" value="ECO:0007669"/>
    <property type="project" value="TreeGrafter"/>
</dbReference>
<dbReference type="EMBL" id="VXAK01000996">
    <property type="protein sequence ID" value="NXK16324.1"/>
    <property type="molecule type" value="Genomic_DNA"/>
</dbReference>
<feature type="non-terminal residue" evidence="1">
    <location>
        <position position="190"/>
    </location>
</feature>
<evidence type="ECO:0000313" key="2">
    <source>
        <dbReference type="Proteomes" id="UP000541811"/>
    </source>
</evidence>